<comment type="caution">
    <text evidence="2">The sequence shown here is derived from an EMBL/GenBank/DDBJ whole genome shotgun (WGS) entry which is preliminary data.</text>
</comment>
<proteinExistence type="predicted"/>
<dbReference type="Proteomes" id="UP001168821">
    <property type="component" value="Unassembled WGS sequence"/>
</dbReference>
<keyword evidence="3" id="KW-1185">Reference proteome</keyword>
<evidence type="ECO:0000313" key="3">
    <source>
        <dbReference type="Proteomes" id="UP001168821"/>
    </source>
</evidence>
<evidence type="ECO:0000256" key="1">
    <source>
        <dbReference type="SAM" id="MobiDB-lite"/>
    </source>
</evidence>
<evidence type="ECO:0000313" key="2">
    <source>
        <dbReference type="EMBL" id="KAJ3660250.1"/>
    </source>
</evidence>
<dbReference type="AlphaFoldDB" id="A0AA38IQT1"/>
<feature type="region of interest" description="Disordered" evidence="1">
    <location>
        <begin position="62"/>
        <end position="93"/>
    </location>
</feature>
<gene>
    <name evidence="2" type="ORF">Zmor_004706</name>
</gene>
<organism evidence="2 3">
    <name type="scientific">Zophobas morio</name>
    <dbReference type="NCBI Taxonomy" id="2755281"/>
    <lineage>
        <taxon>Eukaryota</taxon>
        <taxon>Metazoa</taxon>
        <taxon>Ecdysozoa</taxon>
        <taxon>Arthropoda</taxon>
        <taxon>Hexapoda</taxon>
        <taxon>Insecta</taxon>
        <taxon>Pterygota</taxon>
        <taxon>Neoptera</taxon>
        <taxon>Endopterygota</taxon>
        <taxon>Coleoptera</taxon>
        <taxon>Polyphaga</taxon>
        <taxon>Cucujiformia</taxon>
        <taxon>Tenebrionidae</taxon>
        <taxon>Zophobas</taxon>
    </lineage>
</organism>
<name>A0AA38IQT1_9CUCU</name>
<sequence length="110" mass="13371">MDAIEKHYQNKEIQNFYQEVGKTRQTMSTRTVYCRSKGQLIGDTVEKLERWSEYFEDLLNDKTEEEQHPKVVKTRRQENNEKQEKIEEPTRQEVSKMIQEVPKKMEYLQN</sequence>
<accession>A0AA38IQT1</accession>
<reference evidence="2" key="1">
    <citation type="journal article" date="2023" name="G3 (Bethesda)">
        <title>Whole genome assemblies of Zophobas morio and Tenebrio molitor.</title>
        <authorList>
            <person name="Kaur S."/>
            <person name="Stinson S.A."/>
            <person name="diCenzo G.C."/>
        </authorList>
    </citation>
    <scope>NUCLEOTIDE SEQUENCE</scope>
    <source>
        <strain evidence="2">QUZm001</strain>
    </source>
</reference>
<dbReference type="EMBL" id="JALNTZ010000002">
    <property type="protein sequence ID" value="KAJ3660250.1"/>
    <property type="molecule type" value="Genomic_DNA"/>
</dbReference>
<protein>
    <submittedName>
        <fullName evidence="2">Uncharacterized protein</fullName>
    </submittedName>
</protein>